<feature type="non-terminal residue" evidence="3">
    <location>
        <position position="427"/>
    </location>
</feature>
<dbReference type="CDD" id="cd00093">
    <property type="entry name" value="HTH_XRE"/>
    <property type="match status" value="2"/>
</dbReference>
<dbReference type="SUPFAM" id="SSF47413">
    <property type="entry name" value="lambda repressor-like DNA-binding domains"/>
    <property type="match status" value="1"/>
</dbReference>
<dbReference type="Gene3D" id="1.10.260.40">
    <property type="entry name" value="lambda repressor-like DNA-binding domains"/>
    <property type="match status" value="1"/>
</dbReference>
<reference evidence="3 4" key="1">
    <citation type="journal article" date="2012" name="J. Bacteriol.">
        <title>Genome sequence of "Candidatus Nitrosopumilus salaria" BD31, an ammonia-oxidizing archaeon from the San Francisco Bay estuary.</title>
        <authorList>
            <person name="Mosier A.C."/>
            <person name="Allen E.E."/>
            <person name="Kim M."/>
            <person name="Ferriera S."/>
            <person name="Francis C.A."/>
        </authorList>
    </citation>
    <scope>NUCLEOTIDE SEQUENCE [LARGE SCALE GENOMIC DNA]</scope>
    <source>
        <strain evidence="3 4">BD31</strain>
    </source>
</reference>
<sequence length="427" mass="48675">MEEEMSPVPDLYHVRSGNNFLGILNDIKRRPEDAANELGISLNEINSIISGRKKISPELIEKAVKIWPVNERDFYIISDDCPTGVLIMSSDESKKTSRIMERAGKPYYEYRDTAMSKTAPFRPEWILELCKVKDNDPNNPEVQWNNGHFMHQFTYFIGQVNFYFKGDDGKKHVAVMNTGDSMYITPFTPHTFTTRDGSQSNGLILALTYGSKLTGDVQQEISLLPINSGSNYALDFSSKERSSSSLINYYYKISNLSMDEFEKRTNISKTSLTSYLEKNEIPSFEDLEKIAKALNVNCRDLMSNDKIESKVIVKHHDESNSWSYPENSKTYDFLQLASTTALPHSKAFEIITKESQDETLDLNIGLHQYVYNVGDTPVLLSWHYDEKLFKKSLNPGDSAYIKPFVAHNFRNKGKLLNLRIGGKINGD</sequence>
<proteinExistence type="predicted"/>
<protein>
    <submittedName>
        <fullName evidence="3">DNA-binding helix-turn-helix protein</fullName>
    </submittedName>
</protein>
<dbReference type="EMBL" id="AEXL02000071">
    <property type="protein sequence ID" value="EIJ66314.1"/>
    <property type="molecule type" value="Genomic_DNA"/>
</dbReference>
<dbReference type="Gene3D" id="2.60.120.10">
    <property type="entry name" value="Jelly Rolls"/>
    <property type="match status" value="2"/>
</dbReference>
<dbReference type="InterPro" id="IPR011051">
    <property type="entry name" value="RmlC_Cupin_sf"/>
</dbReference>
<keyword evidence="4" id="KW-1185">Reference proteome</keyword>
<dbReference type="GO" id="GO:0005829">
    <property type="term" value="C:cytosol"/>
    <property type="evidence" value="ECO:0007669"/>
    <property type="project" value="TreeGrafter"/>
</dbReference>
<dbReference type="InterPro" id="IPR001387">
    <property type="entry name" value="Cro/C1-type_HTH"/>
</dbReference>
<evidence type="ECO:0000256" key="1">
    <source>
        <dbReference type="ARBA" id="ARBA00023125"/>
    </source>
</evidence>
<dbReference type="InterPro" id="IPR014710">
    <property type="entry name" value="RmlC-like_jellyroll"/>
</dbReference>
<dbReference type="Proteomes" id="UP000003423">
    <property type="component" value="Unassembled WGS sequence"/>
</dbReference>
<accession>I3D3M1</accession>
<dbReference type="SUPFAM" id="SSF51182">
    <property type="entry name" value="RmlC-like cupins"/>
    <property type="match status" value="1"/>
</dbReference>
<keyword evidence="1 3" id="KW-0238">DNA-binding</keyword>
<dbReference type="AlphaFoldDB" id="I3D3M1"/>
<dbReference type="GO" id="GO:0003700">
    <property type="term" value="F:DNA-binding transcription factor activity"/>
    <property type="evidence" value="ECO:0007669"/>
    <property type="project" value="TreeGrafter"/>
</dbReference>
<organism evidence="3 4">
    <name type="scientific">Candidatus Nitrosopumilus salarius BD31</name>
    <dbReference type="NCBI Taxonomy" id="859350"/>
    <lineage>
        <taxon>Archaea</taxon>
        <taxon>Nitrososphaerota</taxon>
        <taxon>Nitrososphaeria</taxon>
        <taxon>Nitrosopumilales</taxon>
        <taxon>Nitrosopumilaceae</taxon>
        <taxon>Nitrosopumilus</taxon>
    </lineage>
</organism>
<evidence type="ECO:0000259" key="2">
    <source>
        <dbReference type="PROSITE" id="PS50943"/>
    </source>
</evidence>
<comment type="caution">
    <text evidence="3">The sequence shown here is derived from an EMBL/GenBank/DDBJ whole genome shotgun (WGS) entry which is preliminary data.</text>
</comment>
<dbReference type="Pfam" id="PF01381">
    <property type="entry name" value="HTH_3"/>
    <property type="match status" value="1"/>
</dbReference>
<dbReference type="InterPro" id="IPR050807">
    <property type="entry name" value="TransReg_Diox_bact_type"/>
</dbReference>
<dbReference type="SMART" id="SM00530">
    <property type="entry name" value="HTH_XRE"/>
    <property type="match status" value="2"/>
</dbReference>
<name>I3D3M1_9ARCH</name>
<dbReference type="PANTHER" id="PTHR46797">
    <property type="entry name" value="HTH-TYPE TRANSCRIPTIONAL REGULATOR"/>
    <property type="match status" value="1"/>
</dbReference>
<dbReference type="GO" id="GO:0003677">
    <property type="term" value="F:DNA binding"/>
    <property type="evidence" value="ECO:0007669"/>
    <property type="project" value="UniProtKB-KW"/>
</dbReference>
<evidence type="ECO:0000313" key="4">
    <source>
        <dbReference type="Proteomes" id="UP000003423"/>
    </source>
</evidence>
<dbReference type="PANTHER" id="PTHR46797:SF1">
    <property type="entry name" value="METHYLPHOSPHONATE SYNTHASE"/>
    <property type="match status" value="1"/>
</dbReference>
<evidence type="ECO:0000313" key="3">
    <source>
        <dbReference type="EMBL" id="EIJ66314.1"/>
    </source>
</evidence>
<dbReference type="InterPro" id="IPR010982">
    <property type="entry name" value="Lambda_DNA-bd_dom_sf"/>
</dbReference>
<gene>
    <name evidence="3" type="ORF">BD31_I2096</name>
</gene>
<feature type="domain" description="HTH cro/C1-type" evidence="2">
    <location>
        <begin position="247"/>
        <end position="301"/>
    </location>
</feature>
<dbReference type="PROSITE" id="PS50943">
    <property type="entry name" value="HTH_CROC1"/>
    <property type="match status" value="1"/>
</dbReference>